<evidence type="ECO:0000313" key="3">
    <source>
        <dbReference type="Proteomes" id="UP000294830"/>
    </source>
</evidence>
<dbReference type="EMBL" id="SLWB01000006">
    <property type="protein sequence ID" value="TCN68565.1"/>
    <property type="molecule type" value="Genomic_DNA"/>
</dbReference>
<keyword evidence="1" id="KW-0812">Transmembrane</keyword>
<keyword evidence="3" id="KW-1185">Reference proteome</keyword>
<evidence type="ECO:0000256" key="1">
    <source>
        <dbReference type="SAM" id="Phobius"/>
    </source>
</evidence>
<dbReference type="Proteomes" id="UP000294830">
    <property type="component" value="Unassembled WGS sequence"/>
</dbReference>
<sequence length="251" mass="28103">MGIKSKMLAGFIVIGLLLFLSGAITLFELNSMSNSVQGLLNDNLRSIEVSKQMISASSKINQGVLLAINGRLDEAKVSVNEGEMLFDKSYDIARNNLTVEGEERYVKAVDSCYVVFKAQVDSVLLSSRNADWYFDSFVPQQNRLTGAIDSLIGINQRAVYQNVDQMKTGASRAMMPGFIAIFVGIIFVFLFNYFVNIFFITPIVRISQGVESYVKHSIPFRVKVDSKDELERLKNSVEKLIIQNKSNKIDD</sequence>
<gene>
    <name evidence="2" type="ORF">CLV25_106147</name>
</gene>
<organism evidence="2 3">
    <name type="scientific">Acetobacteroides hydrogenigenes</name>
    <dbReference type="NCBI Taxonomy" id="979970"/>
    <lineage>
        <taxon>Bacteria</taxon>
        <taxon>Pseudomonadati</taxon>
        <taxon>Bacteroidota</taxon>
        <taxon>Bacteroidia</taxon>
        <taxon>Bacteroidales</taxon>
        <taxon>Rikenellaceae</taxon>
        <taxon>Acetobacteroides</taxon>
    </lineage>
</organism>
<reference evidence="2 3" key="1">
    <citation type="submission" date="2019-03" db="EMBL/GenBank/DDBJ databases">
        <title>Genomic Encyclopedia of Archaeal and Bacterial Type Strains, Phase II (KMG-II): from individual species to whole genera.</title>
        <authorList>
            <person name="Goeker M."/>
        </authorList>
    </citation>
    <scope>NUCLEOTIDE SEQUENCE [LARGE SCALE GENOMIC DNA]</scope>
    <source>
        <strain evidence="2 3">RL-C</strain>
    </source>
</reference>
<feature type="transmembrane region" description="Helical" evidence="1">
    <location>
        <begin position="173"/>
        <end position="195"/>
    </location>
</feature>
<proteinExistence type="predicted"/>
<name>A0A4R2EJR0_9BACT</name>
<accession>A0A4R2EJR0</accession>
<evidence type="ECO:0008006" key="4">
    <source>
        <dbReference type="Google" id="ProtNLM"/>
    </source>
</evidence>
<keyword evidence="1" id="KW-1133">Transmembrane helix</keyword>
<keyword evidence="1" id="KW-0472">Membrane</keyword>
<dbReference type="AlphaFoldDB" id="A0A4R2EJR0"/>
<comment type="caution">
    <text evidence="2">The sequence shown here is derived from an EMBL/GenBank/DDBJ whole genome shotgun (WGS) entry which is preliminary data.</text>
</comment>
<protein>
    <recommendedName>
        <fullName evidence="4">Chemoreceptor-like protein with four helix bundle sensory module</fullName>
    </recommendedName>
</protein>
<dbReference type="Gene3D" id="6.10.340.10">
    <property type="match status" value="1"/>
</dbReference>
<evidence type="ECO:0000313" key="2">
    <source>
        <dbReference type="EMBL" id="TCN68565.1"/>
    </source>
</evidence>